<proteinExistence type="predicted"/>
<sequence>MPAHDVVAATPRRLTRPVVVAALLLAFVTAFQSLGLPQPVTGPVVNATLFLAAWLVGPLFGAAIGALTPVVALWRGILAAPLAPLVPFIGVANALQVVAAAYLRRVHAAAAVGVAALVKWAVLATAVRALVEVPPPVAVAMQWPRLVTALAGGVLAWLVGGRCPPLRL</sequence>
<accession>A0ABZ1BN40</accession>
<name>A0ABZ1BN40_9FIRM</name>
<evidence type="ECO:0000313" key="3">
    <source>
        <dbReference type="Proteomes" id="UP001333102"/>
    </source>
</evidence>
<feature type="transmembrane region" description="Helical" evidence="1">
    <location>
        <begin position="143"/>
        <end position="160"/>
    </location>
</feature>
<feature type="transmembrane region" description="Helical" evidence="1">
    <location>
        <begin position="109"/>
        <end position="131"/>
    </location>
</feature>
<evidence type="ECO:0000313" key="2">
    <source>
        <dbReference type="EMBL" id="WRP13956.1"/>
    </source>
</evidence>
<keyword evidence="3" id="KW-1185">Reference proteome</keyword>
<gene>
    <name evidence="2" type="ORF">VLY81_11045</name>
</gene>
<feature type="transmembrane region" description="Helical" evidence="1">
    <location>
        <begin position="47"/>
        <end position="73"/>
    </location>
</feature>
<dbReference type="RefSeq" id="WP_324668228.1">
    <property type="nucleotide sequence ID" value="NZ_CP141614.1"/>
</dbReference>
<reference evidence="3" key="1">
    <citation type="submission" date="2023-12" db="EMBL/GenBank/DDBJ databases">
        <title>Novel isolates from deep terrestrial aquifers shed light on the physiology and ecology of the class Limnochordia.</title>
        <authorList>
            <person name="Karnachuk O.V."/>
            <person name="Lukina A.P."/>
            <person name="Avakyan M.R."/>
            <person name="Kadnikov V."/>
            <person name="Begmatov S."/>
            <person name="Beletsky A.V."/>
            <person name="Mardanov A.V."/>
            <person name="Ravin N.V."/>
        </authorList>
    </citation>
    <scope>NUCLEOTIDE SEQUENCE [LARGE SCALE GENOMIC DNA]</scope>
    <source>
        <strain evidence="3">LN</strain>
    </source>
</reference>
<dbReference type="EMBL" id="CP141614">
    <property type="protein sequence ID" value="WRP13956.1"/>
    <property type="molecule type" value="Genomic_DNA"/>
</dbReference>
<evidence type="ECO:0000256" key="1">
    <source>
        <dbReference type="SAM" id="Phobius"/>
    </source>
</evidence>
<keyword evidence="1" id="KW-0472">Membrane</keyword>
<organism evidence="2 3">
    <name type="scientific">Geochorda subterranea</name>
    <dbReference type="NCBI Taxonomy" id="3109564"/>
    <lineage>
        <taxon>Bacteria</taxon>
        <taxon>Bacillati</taxon>
        <taxon>Bacillota</taxon>
        <taxon>Limnochordia</taxon>
        <taxon>Limnochordales</taxon>
        <taxon>Geochordaceae</taxon>
        <taxon>Geochorda</taxon>
    </lineage>
</organism>
<feature type="transmembrane region" description="Helical" evidence="1">
    <location>
        <begin position="85"/>
        <end position="103"/>
    </location>
</feature>
<protein>
    <recommendedName>
        <fullName evidence="4">ECF transporter S component</fullName>
    </recommendedName>
</protein>
<evidence type="ECO:0008006" key="4">
    <source>
        <dbReference type="Google" id="ProtNLM"/>
    </source>
</evidence>
<dbReference type="Proteomes" id="UP001333102">
    <property type="component" value="Chromosome"/>
</dbReference>
<keyword evidence="1" id="KW-0812">Transmembrane</keyword>
<keyword evidence="1" id="KW-1133">Transmembrane helix</keyword>